<keyword evidence="2" id="KW-1185">Reference proteome</keyword>
<dbReference type="InterPro" id="IPR025680">
    <property type="entry name" value="DddI"/>
</dbReference>
<dbReference type="Proteomes" id="UP000193017">
    <property type="component" value="Chromosome"/>
</dbReference>
<organism evidence="1 2">
    <name type="scientific">Paracoccus contaminans</name>
    <dbReference type="NCBI Taxonomy" id="1945662"/>
    <lineage>
        <taxon>Bacteria</taxon>
        <taxon>Pseudomonadati</taxon>
        <taxon>Pseudomonadota</taxon>
        <taxon>Alphaproteobacteria</taxon>
        <taxon>Rhodobacterales</taxon>
        <taxon>Paracoccaceae</taxon>
        <taxon>Paracoccus</taxon>
    </lineage>
</organism>
<reference evidence="1 2" key="1">
    <citation type="submission" date="2017-03" db="EMBL/GenBank/DDBJ databases">
        <title>Genome sequence of Paracoccus contaminans isolated from a water microcosm.</title>
        <authorList>
            <person name="Aurass P."/>
            <person name="Karste S."/>
            <person name="Trost E."/>
            <person name="Glaeser S.P."/>
            <person name="Kaempfer P."/>
            <person name="Flieger A."/>
        </authorList>
    </citation>
    <scope>NUCLEOTIDE SEQUENCE [LARGE SCALE GENOMIC DNA]</scope>
    <source>
        <strain evidence="2">RKI 16-01929T\LMG 29738T\CCM 8701T\CIP 111112T</strain>
    </source>
</reference>
<accession>A0A1W6CUN9</accession>
<protein>
    <submittedName>
        <fullName evidence="1">Uncharacterized protein</fullName>
    </submittedName>
</protein>
<dbReference type="STRING" id="1945662.B0A89_01920"/>
<sequence>MQAFIETFDGTTVETDAREIGSESDAQAAVDALDGRMVTSASFERGEGAVLLVSGGPGAYLASLWNDETGEGVSAEEPGDSDGREVEVISAGQSVVVPARRILSRARVGEVVASYVAGQDRSTAVEWAED</sequence>
<dbReference type="OrthoDB" id="9848022at2"/>
<name>A0A1W6CUN9_9RHOB</name>
<dbReference type="AlphaFoldDB" id="A0A1W6CUN9"/>
<dbReference type="KEGG" id="pcon:B0A89_01920"/>
<dbReference type="Pfam" id="PF14430">
    <property type="entry name" value="Imm1"/>
    <property type="match status" value="1"/>
</dbReference>
<gene>
    <name evidence="1" type="ORF">B0A89_01920</name>
</gene>
<dbReference type="EMBL" id="CP020612">
    <property type="protein sequence ID" value="ARJ68583.1"/>
    <property type="molecule type" value="Genomic_DNA"/>
</dbReference>
<proteinExistence type="predicted"/>
<evidence type="ECO:0000313" key="1">
    <source>
        <dbReference type="EMBL" id="ARJ68583.1"/>
    </source>
</evidence>
<evidence type="ECO:0000313" key="2">
    <source>
        <dbReference type="Proteomes" id="UP000193017"/>
    </source>
</evidence>
<dbReference type="RefSeq" id="WP_085376695.1">
    <property type="nucleotide sequence ID" value="NZ_CP020612.1"/>
</dbReference>